<dbReference type="RefSeq" id="WP_155141233.1">
    <property type="nucleotide sequence ID" value="NZ_BMGZ01000002.1"/>
</dbReference>
<dbReference type="GO" id="GO:0006457">
    <property type="term" value="P:protein folding"/>
    <property type="evidence" value="ECO:0007669"/>
    <property type="project" value="InterPro"/>
</dbReference>
<feature type="compositionally biased region" description="Acidic residues" evidence="8">
    <location>
        <begin position="26"/>
        <end position="36"/>
    </location>
</feature>
<reference evidence="12 14" key="2">
    <citation type="submission" date="2020-02" db="EMBL/GenBank/DDBJ databases">
        <title>Genome sequence of Parvularcula flava strain NH6-79.</title>
        <authorList>
            <person name="Abdul Karim M.H."/>
            <person name="Lam M.Q."/>
            <person name="Chen S.J."/>
            <person name="Yahya A."/>
            <person name="Shahir S."/>
            <person name="Shamsir M.S."/>
            <person name="Chong C.S."/>
        </authorList>
    </citation>
    <scope>NUCLEOTIDE SEQUENCE [LARGE SCALE GENOMIC DNA]</scope>
    <source>
        <strain evidence="12 14">NH6-79</strain>
    </source>
</reference>
<comment type="similarity">
    <text evidence="2">Belongs to the FKBP-type PPIase family.</text>
</comment>
<dbReference type="Proteomes" id="UP000621856">
    <property type="component" value="Unassembled WGS sequence"/>
</dbReference>
<evidence type="ECO:0000313" key="12">
    <source>
        <dbReference type="EMBL" id="NHK28881.1"/>
    </source>
</evidence>
<dbReference type="EMBL" id="BMGZ01000002">
    <property type="protein sequence ID" value="GGH99798.1"/>
    <property type="molecule type" value="Genomic_DNA"/>
</dbReference>
<dbReference type="FunFam" id="3.10.50.40:FF:000045">
    <property type="entry name" value="Peptidyl-prolyl cis-trans isomerase"/>
    <property type="match status" value="1"/>
</dbReference>
<dbReference type="EC" id="5.2.1.8" evidence="3 7"/>
<feature type="region of interest" description="Disordered" evidence="8">
    <location>
        <begin position="26"/>
        <end position="58"/>
    </location>
</feature>
<comment type="catalytic activity">
    <reaction evidence="1 7">
        <text>[protein]-peptidylproline (omega=180) = [protein]-peptidylproline (omega=0)</text>
        <dbReference type="Rhea" id="RHEA:16237"/>
        <dbReference type="Rhea" id="RHEA-COMP:10747"/>
        <dbReference type="Rhea" id="RHEA-COMP:10748"/>
        <dbReference type="ChEBI" id="CHEBI:83833"/>
        <dbReference type="ChEBI" id="CHEBI:83834"/>
        <dbReference type="EC" id="5.2.1.8"/>
    </reaction>
</comment>
<evidence type="ECO:0000256" key="5">
    <source>
        <dbReference type="ARBA" id="ARBA00023110"/>
    </source>
</evidence>
<organism evidence="11 13">
    <name type="scientific">Aquisalinus luteolus</name>
    <dbReference type="NCBI Taxonomy" id="1566827"/>
    <lineage>
        <taxon>Bacteria</taxon>
        <taxon>Pseudomonadati</taxon>
        <taxon>Pseudomonadota</taxon>
        <taxon>Alphaproteobacteria</taxon>
        <taxon>Parvularculales</taxon>
        <taxon>Parvularculaceae</taxon>
        <taxon>Aquisalinus</taxon>
    </lineage>
</organism>
<proteinExistence type="inferred from homology"/>
<feature type="chain" id="PRO_5035242034" description="peptidylprolyl isomerase" evidence="9">
    <location>
        <begin position="24"/>
        <end position="346"/>
    </location>
</feature>
<dbReference type="Proteomes" id="UP000818603">
    <property type="component" value="Unassembled WGS sequence"/>
</dbReference>
<comment type="caution">
    <text evidence="11">The sequence shown here is derived from an EMBL/GenBank/DDBJ whole genome shotgun (WGS) entry which is preliminary data.</text>
</comment>
<dbReference type="Pfam" id="PF00254">
    <property type="entry name" value="FKBP_C"/>
    <property type="match status" value="2"/>
</dbReference>
<accession>A0A8J3A9R2</accession>
<feature type="signal peptide" evidence="9">
    <location>
        <begin position="1"/>
        <end position="23"/>
    </location>
</feature>
<dbReference type="PROSITE" id="PS51257">
    <property type="entry name" value="PROKAR_LIPOPROTEIN"/>
    <property type="match status" value="1"/>
</dbReference>
<dbReference type="Gene3D" id="3.10.50.40">
    <property type="match status" value="2"/>
</dbReference>
<feature type="domain" description="PPIase FKBP-type" evidence="10">
    <location>
        <begin position="105"/>
        <end position="192"/>
    </location>
</feature>
<dbReference type="PANTHER" id="PTHR43811:SF19">
    <property type="entry name" value="39 KDA FK506-BINDING NUCLEAR PROTEIN"/>
    <property type="match status" value="1"/>
</dbReference>
<dbReference type="SUPFAM" id="SSF54534">
    <property type="entry name" value="FKBP-like"/>
    <property type="match status" value="2"/>
</dbReference>
<keyword evidence="6 7" id="KW-0413">Isomerase</keyword>
<evidence type="ECO:0000313" key="14">
    <source>
        <dbReference type="Proteomes" id="UP000818603"/>
    </source>
</evidence>
<evidence type="ECO:0000256" key="1">
    <source>
        <dbReference type="ARBA" id="ARBA00000971"/>
    </source>
</evidence>
<protein>
    <recommendedName>
        <fullName evidence="3 7">peptidylprolyl isomerase</fullName>
        <ecNumber evidence="3 7">5.2.1.8</ecNumber>
    </recommendedName>
</protein>
<dbReference type="PROSITE" id="PS50059">
    <property type="entry name" value="FKBP_PPIASE"/>
    <property type="match status" value="2"/>
</dbReference>
<dbReference type="Pfam" id="PF01346">
    <property type="entry name" value="FKBP_N"/>
    <property type="match status" value="2"/>
</dbReference>
<dbReference type="AlphaFoldDB" id="A0A8J3A9R2"/>
<dbReference type="GO" id="GO:0003755">
    <property type="term" value="F:peptidyl-prolyl cis-trans isomerase activity"/>
    <property type="evidence" value="ECO:0007669"/>
    <property type="project" value="UniProtKB-KW"/>
</dbReference>
<evidence type="ECO:0000313" key="13">
    <source>
        <dbReference type="Proteomes" id="UP000621856"/>
    </source>
</evidence>
<evidence type="ECO:0000256" key="3">
    <source>
        <dbReference type="ARBA" id="ARBA00013194"/>
    </source>
</evidence>
<dbReference type="InterPro" id="IPR046357">
    <property type="entry name" value="PPIase_dom_sf"/>
</dbReference>
<dbReference type="InterPro" id="IPR000774">
    <property type="entry name" value="PPIase_FKBP_N"/>
</dbReference>
<evidence type="ECO:0000256" key="4">
    <source>
        <dbReference type="ARBA" id="ARBA00022729"/>
    </source>
</evidence>
<keyword evidence="5 7" id="KW-0697">Rotamase</keyword>
<reference evidence="11" key="3">
    <citation type="submission" date="2020-09" db="EMBL/GenBank/DDBJ databases">
        <authorList>
            <person name="Sun Q."/>
            <person name="Zhou Y."/>
        </authorList>
    </citation>
    <scope>NUCLEOTIDE SEQUENCE</scope>
    <source>
        <strain evidence="11">CGMCC 1.14984</strain>
    </source>
</reference>
<evidence type="ECO:0000256" key="2">
    <source>
        <dbReference type="ARBA" id="ARBA00006577"/>
    </source>
</evidence>
<feature type="domain" description="PPIase FKBP-type" evidence="10">
    <location>
        <begin position="249"/>
        <end position="334"/>
    </location>
</feature>
<evidence type="ECO:0000256" key="9">
    <source>
        <dbReference type="SAM" id="SignalP"/>
    </source>
</evidence>
<evidence type="ECO:0000313" key="11">
    <source>
        <dbReference type="EMBL" id="GGH99798.1"/>
    </source>
</evidence>
<evidence type="ECO:0000256" key="8">
    <source>
        <dbReference type="SAM" id="MobiDB-lite"/>
    </source>
</evidence>
<evidence type="ECO:0000259" key="10">
    <source>
        <dbReference type="PROSITE" id="PS50059"/>
    </source>
</evidence>
<dbReference type="EMBL" id="VCJR02000002">
    <property type="protein sequence ID" value="NHK28881.1"/>
    <property type="molecule type" value="Genomic_DNA"/>
</dbReference>
<name>A0A8J3A9R2_9PROT</name>
<evidence type="ECO:0000256" key="7">
    <source>
        <dbReference type="PROSITE-ProRule" id="PRU00277"/>
    </source>
</evidence>
<keyword evidence="14" id="KW-1185">Reference proteome</keyword>
<gene>
    <name evidence="12" type="ORF">FF098_013245</name>
    <name evidence="11" type="ORF">GCM10011355_26610</name>
</gene>
<reference evidence="11" key="1">
    <citation type="journal article" date="2014" name="Int. J. Syst. Evol. Microbiol.">
        <title>Complete genome sequence of Corynebacterium casei LMG S-19264T (=DSM 44701T), isolated from a smear-ripened cheese.</title>
        <authorList>
            <consortium name="US DOE Joint Genome Institute (JGI-PGF)"/>
            <person name="Walter F."/>
            <person name="Albersmeier A."/>
            <person name="Kalinowski J."/>
            <person name="Ruckert C."/>
        </authorList>
    </citation>
    <scope>NUCLEOTIDE SEQUENCE</scope>
    <source>
        <strain evidence="11">CGMCC 1.14984</strain>
    </source>
</reference>
<evidence type="ECO:0000256" key="6">
    <source>
        <dbReference type="ARBA" id="ARBA00023235"/>
    </source>
</evidence>
<sequence length="346" mass="36877">MSFRELLLAGVCVVALAACGDNAEEDVAETDAEEQLAEVPNPEAMTGQDGSGQTDAEREAAAAAGLEEANAFLAENAERDGVTVTQSGVQVRTLVEGEGASPTEEDYVTMHYTARHADGEVFDSSVERDEPVMESLGVFMTGLREGVKTMQEGGKAEIVIPPALAFGPAGTPDGEIGPNEAVIFEVELLDVTTVDELQQKYDALVEEKAAEAETFLAENAAEEGVMATESGLQYEVVEKGDGTESPDATDIVEVHYRGTLLDGTVFDSSYDRGETIEFPLNRVIAGWTEGLQLMSEGDTYRFYIPPALAYGKDGNGRIGPNELLVFDVELIDVKEPPATPDEPAGE</sequence>
<dbReference type="PANTHER" id="PTHR43811">
    <property type="entry name" value="FKBP-TYPE PEPTIDYL-PROLYL CIS-TRANS ISOMERASE FKPA"/>
    <property type="match status" value="1"/>
</dbReference>
<keyword evidence="4 9" id="KW-0732">Signal</keyword>
<dbReference type="InterPro" id="IPR001179">
    <property type="entry name" value="PPIase_FKBP_dom"/>
</dbReference>